<accession>A0A7J8D6G6</accession>
<keyword evidence="3" id="KW-1185">Reference proteome</keyword>
<organism evidence="2 3">
    <name type="scientific">Rousettus aegyptiacus</name>
    <name type="common">Egyptian fruit bat</name>
    <name type="synonym">Pteropus aegyptiacus</name>
    <dbReference type="NCBI Taxonomy" id="9407"/>
    <lineage>
        <taxon>Eukaryota</taxon>
        <taxon>Metazoa</taxon>
        <taxon>Chordata</taxon>
        <taxon>Craniata</taxon>
        <taxon>Vertebrata</taxon>
        <taxon>Euteleostomi</taxon>
        <taxon>Mammalia</taxon>
        <taxon>Eutheria</taxon>
        <taxon>Laurasiatheria</taxon>
        <taxon>Chiroptera</taxon>
        <taxon>Yinpterochiroptera</taxon>
        <taxon>Pteropodoidea</taxon>
        <taxon>Pteropodidae</taxon>
        <taxon>Rousettinae</taxon>
        <taxon>Rousettus</taxon>
    </lineage>
</organism>
<sequence>MRDETMILPYFLEPCTILTCGRHGRALGLTDFGGPRAATACHPLAKGRTPREGAQPDACCSSEGTPAGRPSALWNDPVHPHATPCMTLACLVPDRSRVELPDASPGRDPSPIPSTVCVPCGRHPQSPSHLEPAESTQASRRPVSPEAISNPSCGSLVQSGCWFRRRTHGFARTDGAARPTPEARALPKTRLGQRALGALL</sequence>
<feature type="region of interest" description="Disordered" evidence="1">
    <location>
        <begin position="120"/>
        <end position="151"/>
    </location>
</feature>
<evidence type="ECO:0000256" key="1">
    <source>
        <dbReference type="SAM" id="MobiDB-lite"/>
    </source>
</evidence>
<dbReference type="AlphaFoldDB" id="A0A7J8D6G6"/>
<protein>
    <submittedName>
        <fullName evidence="2">Uncharacterized protein</fullName>
    </submittedName>
</protein>
<proteinExistence type="predicted"/>
<comment type="caution">
    <text evidence="2">The sequence shown here is derived from an EMBL/GenBank/DDBJ whole genome shotgun (WGS) entry which is preliminary data.</text>
</comment>
<evidence type="ECO:0000313" key="3">
    <source>
        <dbReference type="Proteomes" id="UP000593571"/>
    </source>
</evidence>
<dbReference type="EMBL" id="JACASE010000013">
    <property type="protein sequence ID" value="KAF6418787.1"/>
    <property type="molecule type" value="Genomic_DNA"/>
</dbReference>
<gene>
    <name evidence="2" type="ORF">HJG63_008809</name>
</gene>
<evidence type="ECO:0000313" key="2">
    <source>
        <dbReference type="EMBL" id="KAF6418787.1"/>
    </source>
</evidence>
<dbReference type="Proteomes" id="UP000593571">
    <property type="component" value="Unassembled WGS sequence"/>
</dbReference>
<name>A0A7J8D6G6_ROUAE</name>
<reference evidence="2 3" key="1">
    <citation type="journal article" date="2020" name="Nature">
        <title>Six reference-quality genomes reveal evolution of bat adaptations.</title>
        <authorList>
            <person name="Jebb D."/>
            <person name="Huang Z."/>
            <person name="Pippel M."/>
            <person name="Hughes G.M."/>
            <person name="Lavrichenko K."/>
            <person name="Devanna P."/>
            <person name="Winkler S."/>
            <person name="Jermiin L.S."/>
            <person name="Skirmuntt E.C."/>
            <person name="Katzourakis A."/>
            <person name="Burkitt-Gray L."/>
            <person name="Ray D.A."/>
            <person name="Sullivan K.A.M."/>
            <person name="Roscito J.G."/>
            <person name="Kirilenko B.M."/>
            <person name="Davalos L.M."/>
            <person name="Corthals A.P."/>
            <person name="Power M.L."/>
            <person name="Jones G."/>
            <person name="Ransome R.D."/>
            <person name="Dechmann D.K.N."/>
            <person name="Locatelli A.G."/>
            <person name="Puechmaille S.J."/>
            <person name="Fedrigo O."/>
            <person name="Jarvis E.D."/>
            <person name="Hiller M."/>
            <person name="Vernes S.C."/>
            <person name="Myers E.W."/>
            <person name="Teeling E.C."/>
        </authorList>
    </citation>
    <scope>NUCLEOTIDE SEQUENCE [LARGE SCALE GENOMIC DNA]</scope>
    <source>
        <strain evidence="2">MRouAeg1</strain>
        <tissue evidence="2">Muscle</tissue>
    </source>
</reference>